<keyword evidence="1" id="KW-0812">Transmembrane</keyword>
<gene>
    <name evidence="2" type="ORF">J2W68_001496</name>
</gene>
<evidence type="ECO:0000256" key="1">
    <source>
        <dbReference type="SAM" id="Phobius"/>
    </source>
</evidence>
<feature type="transmembrane region" description="Helical" evidence="1">
    <location>
        <begin position="6"/>
        <end position="32"/>
    </location>
</feature>
<comment type="caution">
    <text evidence="2">The sequence shown here is derived from an EMBL/GenBank/DDBJ whole genome shotgun (WGS) entry which is preliminary data.</text>
</comment>
<keyword evidence="1" id="KW-1133">Transmembrane helix</keyword>
<feature type="transmembrane region" description="Helical" evidence="1">
    <location>
        <begin position="91"/>
        <end position="113"/>
    </location>
</feature>
<protein>
    <recommendedName>
        <fullName evidence="4">MHYT domain-containing protein</fullName>
    </recommendedName>
</protein>
<evidence type="ECO:0000313" key="2">
    <source>
        <dbReference type="EMBL" id="MDR7192780.1"/>
    </source>
</evidence>
<feature type="transmembrane region" description="Helical" evidence="1">
    <location>
        <begin position="44"/>
        <end position="65"/>
    </location>
</feature>
<keyword evidence="3" id="KW-1185">Reference proteome</keyword>
<accession>A0ABU1XVJ1</accession>
<evidence type="ECO:0000313" key="3">
    <source>
        <dbReference type="Proteomes" id="UP001256588"/>
    </source>
</evidence>
<dbReference type="RefSeq" id="WP_310234153.1">
    <property type="nucleotide sequence ID" value="NZ_JAVDWO010000005.1"/>
</dbReference>
<dbReference type="Proteomes" id="UP001256588">
    <property type="component" value="Unassembled WGS sequence"/>
</dbReference>
<sequence>MNLALHFGWLGVMEAALIALGVGVLCYLLFHWIGARNRWPHGPALGWSCLLALGIATGIDAWHLFYMGVVKLESPVYARIALQKIHDPNFLAARVFMSSMGALCGVALAWMAMQARRRAD</sequence>
<evidence type="ECO:0008006" key="4">
    <source>
        <dbReference type="Google" id="ProtNLM"/>
    </source>
</evidence>
<proteinExistence type="predicted"/>
<keyword evidence="1" id="KW-0472">Membrane</keyword>
<organism evidence="2 3">
    <name type="scientific">Luteimonas terrae</name>
    <dbReference type="NCBI Taxonomy" id="1530191"/>
    <lineage>
        <taxon>Bacteria</taxon>
        <taxon>Pseudomonadati</taxon>
        <taxon>Pseudomonadota</taxon>
        <taxon>Gammaproteobacteria</taxon>
        <taxon>Lysobacterales</taxon>
        <taxon>Lysobacteraceae</taxon>
        <taxon>Luteimonas</taxon>
    </lineage>
</organism>
<name>A0ABU1XVJ1_9GAMM</name>
<reference evidence="2 3" key="1">
    <citation type="submission" date="2023-07" db="EMBL/GenBank/DDBJ databases">
        <title>Sorghum-associated microbial communities from plants grown in Nebraska, USA.</title>
        <authorList>
            <person name="Schachtman D."/>
        </authorList>
    </citation>
    <scope>NUCLEOTIDE SEQUENCE [LARGE SCALE GENOMIC DNA]</scope>
    <source>
        <strain evidence="2 3">4099</strain>
    </source>
</reference>
<dbReference type="EMBL" id="JAVDWO010000005">
    <property type="protein sequence ID" value="MDR7192780.1"/>
    <property type="molecule type" value="Genomic_DNA"/>
</dbReference>